<dbReference type="SUPFAM" id="SSF55797">
    <property type="entry name" value="PR-1-like"/>
    <property type="match status" value="1"/>
</dbReference>
<evidence type="ECO:0000256" key="1">
    <source>
        <dbReference type="ARBA" id="ARBA00004613"/>
    </source>
</evidence>
<evidence type="ECO:0000313" key="4">
    <source>
        <dbReference type="EMBL" id="CAK1598784.1"/>
    </source>
</evidence>
<dbReference type="CDD" id="cd05380">
    <property type="entry name" value="CAP_euk"/>
    <property type="match status" value="1"/>
</dbReference>
<dbReference type="InterPro" id="IPR035940">
    <property type="entry name" value="CAP_sf"/>
</dbReference>
<dbReference type="AlphaFoldDB" id="A0AAV1LUS6"/>
<protein>
    <recommendedName>
        <fullName evidence="3">SCP domain-containing protein</fullName>
    </recommendedName>
</protein>
<dbReference type="InterPro" id="IPR001283">
    <property type="entry name" value="CRISP-related"/>
</dbReference>
<reference evidence="4 5" key="1">
    <citation type="submission" date="2023-11" db="EMBL/GenBank/DDBJ databases">
        <authorList>
            <person name="Hedman E."/>
            <person name="Englund M."/>
            <person name="Stromberg M."/>
            <person name="Nyberg Akerstrom W."/>
            <person name="Nylinder S."/>
            <person name="Jareborg N."/>
            <person name="Kallberg Y."/>
            <person name="Kronander E."/>
        </authorList>
    </citation>
    <scope>NUCLEOTIDE SEQUENCE [LARGE SCALE GENOMIC DNA]</scope>
</reference>
<keyword evidence="2" id="KW-0964">Secreted</keyword>
<sequence>MEAAGRQESDYSQVIETLIETFGEMVSEDVVHAVVENCGGNLNESTNAIMSLTHDSKTHVLSSNTKHNSNIEQHPNLNMDVINLSCNQIRAFVDGHNSRRLQLAKGEVSGQPAASDMKFMVWDNELATKAAKWASREQFLHNPDKNIGSGRFETGENLYSYGTTDSKHKIDIDDSLKSWFDEHQHYTYGPLSISDFDGSSKYQIGHYTQMVWADTTYIGCAISQYWQANLKKFLIVCNYGPSGNYIGETPYKIGRNTNNFLKCGTEDCSRPYGDEC</sequence>
<name>A0AAV1LUS6_9NEOP</name>
<evidence type="ECO:0000259" key="3">
    <source>
        <dbReference type="SMART" id="SM00198"/>
    </source>
</evidence>
<evidence type="ECO:0000256" key="2">
    <source>
        <dbReference type="ARBA" id="ARBA00022525"/>
    </source>
</evidence>
<organism evidence="4 5">
    <name type="scientific">Parnassius mnemosyne</name>
    <name type="common">clouded apollo</name>
    <dbReference type="NCBI Taxonomy" id="213953"/>
    <lineage>
        <taxon>Eukaryota</taxon>
        <taxon>Metazoa</taxon>
        <taxon>Ecdysozoa</taxon>
        <taxon>Arthropoda</taxon>
        <taxon>Hexapoda</taxon>
        <taxon>Insecta</taxon>
        <taxon>Pterygota</taxon>
        <taxon>Neoptera</taxon>
        <taxon>Endopterygota</taxon>
        <taxon>Lepidoptera</taxon>
        <taxon>Glossata</taxon>
        <taxon>Ditrysia</taxon>
        <taxon>Papilionoidea</taxon>
        <taxon>Papilionidae</taxon>
        <taxon>Parnassiinae</taxon>
        <taxon>Parnassini</taxon>
        <taxon>Parnassius</taxon>
        <taxon>Driopa</taxon>
    </lineage>
</organism>
<dbReference type="EMBL" id="CAVLGL010000104">
    <property type="protein sequence ID" value="CAK1598784.1"/>
    <property type="molecule type" value="Genomic_DNA"/>
</dbReference>
<keyword evidence="5" id="KW-1185">Reference proteome</keyword>
<dbReference type="GO" id="GO:0005576">
    <property type="term" value="C:extracellular region"/>
    <property type="evidence" value="ECO:0007669"/>
    <property type="project" value="UniProtKB-SubCell"/>
</dbReference>
<evidence type="ECO:0000313" key="5">
    <source>
        <dbReference type="Proteomes" id="UP001314205"/>
    </source>
</evidence>
<dbReference type="PROSITE" id="PS01009">
    <property type="entry name" value="CRISP_1"/>
    <property type="match status" value="1"/>
</dbReference>
<comment type="caution">
    <text evidence="4">The sequence shown here is derived from an EMBL/GenBank/DDBJ whole genome shotgun (WGS) entry which is preliminary data.</text>
</comment>
<dbReference type="Proteomes" id="UP001314205">
    <property type="component" value="Unassembled WGS sequence"/>
</dbReference>
<dbReference type="SMART" id="SM00198">
    <property type="entry name" value="SCP"/>
    <property type="match status" value="1"/>
</dbReference>
<dbReference type="InterPro" id="IPR018244">
    <property type="entry name" value="Allrgn_V5/Tpx1_CS"/>
</dbReference>
<dbReference type="InterPro" id="IPR014044">
    <property type="entry name" value="CAP_dom"/>
</dbReference>
<accession>A0AAV1LUS6</accession>
<proteinExistence type="predicted"/>
<dbReference type="Gene3D" id="3.40.33.10">
    <property type="entry name" value="CAP"/>
    <property type="match status" value="1"/>
</dbReference>
<gene>
    <name evidence="4" type="ORF">PARMNEM_LOCUS17735</name>
</gene>
<feature type="domain" description="SCP" evidence="3">
    <location>
        <begin position="87"/>
        <end position="247"/>
    </location>
</feature>
<dbReference type="PROSITE" id="PS01010">
    <property type="entry name" value="CRISP_2"/>
    <property type="match status" value="1"/>
</dbReference>
<dbReference type="Pfam" id="PF00188">
    <property type="entry name" value="CAP"/>
    <property type="match status" value="1"/>
</dbReference>
<dbReference type="PRINTS" id="PR00837">
    <property type="entry name" value="V5TPXLIKE"/>
</dbReference>
<comment type="subcellular location">
    <subcellularLocation>
        <location evidence="1">Secreted</location>
    </subcellularLocation>
</comment>
<dbReference type="PANTHER" id="PTHR10334">
    <property type="entry name" value="CYSTEINE-RICH SECRETORY PROTEIN-RELATED"/>
    <property type="match status" value="1"/>
</dbReference>